<dbReference type="InterPro" id="IPR011009">
    <property type="entry name" value="Kinase-like_dom_sf"/>
</dbReference>
<dbReference type="GO" id="GO:0016301">
    <property type="term" value="F:kinase activity"/>
    <property type="evidence" value="ECO:0007669"/>
    <property type="project" value="UniProtKB-KW"/>
</dbReference>
<evidence type="ECO:0000313" key="1">
    <source>
        <dbReference type="EMBL" id="AXH11845.1"/>
    </source>
</evidence>
<evidence type="ECO:0000313" key="2">
    <source>
        <dbReference type="EMBL" id="RXK11407.1"/>
    </source>
</evidence>
<dbReference type="KEGG" id="hbv:ABIV_0836"/>
<protein>
    <submittedName>
        <fullName evidence="2">Kinase</fullName>
    </submittedName>
</protein>
<dbReference type="RefSeq" id="WP_114840445.1">
    <property type="nucleotide sequence ID" value="NZ_CP031217.1"/>
</dbReference>
<accession>A0AAX2ACM2</accession>
<dbReference type="EMBL" id="PDKM01000001">
    <property type="protein sequence ID" value="RXK11407.1"/>
    <property type="molecule type" value="Genomic_DNA"/>
</dbReference>
<dbReference type="Proteomes" id="UP000289193">
    <property type="component" value="Unassembled WGS sequence"/>
</dbReference>
<keyword evidence="2" id="KW-0418">Kinase</keyword>
<reference evidence="2 4" key="1">
    <citation type="submission" date="2017-10" db="EMBL/GenBank/DDBJ databases">
        <title>Genomics of the genus Arcobacter.</title>
        <authorList>
            <person name="Perez-Cataluna A."/>
            <person name="Figueras M.J."/>
        </authorList>
    </citation>
    <scope>NUCLEOTIDE SEQUENCE [LARGE SCALE GENOMIC DNA]</scope>
    <source>
        <strain evidence="2 4">CECT 7835</strain>
    </source>
</reference>
<keyword evidence="2" id="KW-0808">Transferase</keyword>
<dbReference type="Proteomes" id="UP000253850">
    <property type="component" value="Chromosome"/>
</dbReference>
<dbReference type="SUPFAM" id="SSF56112">
    <property type="entry name" value="Protein kinase-like (PK-like)"/>
    <property type="match status" value="1"/>
</dbReference>
<dbReference type="AlphaFoldDB" id="A0AAX2ACM2"/>
<dbReference type="Gene3D" id="1.10.510.10">
    <property type="entry name" value="Transferase(Phosphotransferase) domain 1"/>
    <property type="match status" value="1"/>
</dbReference>
<sequence length="261" mass="31050">MGLDKKLEEEIFSLSKDNKEEIFSFEYATKKYWLKRARATKSNFIHKLFYKLTDIDILLPVENKSEKQSLLYETTKIERLKEKGVCTPNIIFKNEEFFVLEDSGKMVNSYIRKRDITKEKMYYYMELMLKELALIHNNKEFHGGAQARNFIYKEDKVTVIDFEDSFDKSISLETLQFRDLILFLLSLTKTRANFELDYNFIINQYIQLVPQNKDFRKRLKKLASKLSFLITLSQVKFIKNIMGRDGEGFFKLLLILKNLEG</sequence>
<dbReference type="EMBL" id="CP031217">
    <property type="protein sequence ID" value="AXH11845.1"/>
    <property type="molecule type" value="Genomic_DNA"/>
</dbReference>
<proteinExistence type="predicted"/>
<name>A0AAX2ACM2_9BACT</name>
<reference evidence="1 3" key="2">
    <citation type="submission" date="2018-07" db="EMBL/GenBank/DDBJ databases">
        <title>Complete genome of the Arcobacter bivalviorum type strain LMG 26154.</title>
        <authorList>
            <person name="Miller W.G."/>
            <person name="Yee E."/>
            <person name="Bono J.L."/>
        </authorList>
    </citation>
    <scope>NUCLEOTIDE SEQUENCE [LARGE SCALE GENOMIC DNA]</scope>
    <source>
        <strain evidence="1 3">LMG 26154</strain>
    </source>
</reference>
<evidence type="ECO:0000313" key="4">
    <source>
        <dbReference type="Proteomes" id="UP000289193"/>
    </source>
</evidence>
<organism evidence="2 4">
    <name type="scientific">Halarcobacter bivalviorum</name>
    <dbReference type="NCBI Taxonomy" id="663364"/>
    <lineage>
        <taxon>Bacteria</taxon>
        <taxon>Pseudomonadati</taxon>
        <taxon>Campylobacterota</taxon>
        <taxon>Epsilonproteobacteria</taxon>
        <taxon>Campylobacterales</taxon>
        <taxon>Arcobacteraceae</taxon>
        <taxon>Halarcobacter</taxon>
    </lineage>
</organism>
<keyword evidence="4" id="KW-1185">Reference proteome</keyword>
<gene>
    <name evidence="1" type="ORF">ABIV_0836</name>
    <name evidence="2" type="ORF">CRV05_00960</name>
</gene>
<evidence type="ECO:0000313" key="3">
    <source>
        <dbReference type="Proteomes" id="UP000253850"/>
    </source>
</evidence>